<name>Q6ZRT9_HUMAN</name>
<dbReference type="ClinPGx" id="PA142672470"/>
<dbReference type="CTD" id="199990"/>
<protein>
    <submittedName>
        <fullName evidence="2">cDNA FLJ46112 fis, clone TESTI2035962</fullName>
    </submittedName>
</protein>
<dbReference type="DisGeNET" id="199990"/>
<organism evidence="2">
    <name type="scientific">Homo sapiens</name>
    <name type="common">Human</name>
    <dbReference type="NCBI Taxonomy" id="9606"/>
    <lineage>
        <taxon>Eukaryota</taxon>
        <taxon>Metazoa</taxon>
        <taxon>Chordata</taxon>
        <taxon>Craniata</taxon>
        <taxon>Vertebrata</taxon>
        <taxon>Euteleostomi</taxon>
        <taxon>Mammalia</taxon>
        <taxon>Eutheria</taxon>
        <taxon>Euarchontoglires</taxon>
        <taxon>Primates</taxon>
        <taxon>Haplorrhini</taxon>
        <taxon>Catarrhini</taxon>
        <taxon>Hominidae</taxon>
        <taxon>Homo</taxon>
    </lineage>
</organism>
<dbReference type="EMBL" id="AK127994">
    <property type="protein sequence ID" value="BAC87220.1"/>
    <property type="molecule type" value="mRNA"/>
</dbReference>
<reference evidence="2" key="1">
    <citation type="submission" date="2003-07" db="EMBL/GenBank/DDBJ databases">
        <title>NEDO human cDNA sequencing project.</title>
        <authorList>
            <person name="Kanehori K."/>
            <person name="Ishibashi T."/>
            <person name="Chiba Y."/>
            <person name="Fujimori K."/>
            <person name="Hiraoka S."/>
            <person name="Tanai H."/>
            <person name="Watanabe S."/>
            <person name="Ishida S."/>
            <person name="Ono Y."/>
            <person name="Hotuta T."/>
            <person name="Watanabe M."/>
            <person name="Sugiyama T."/>
            <person name="Irie R."/>
            <person name="Otsuki T."/>
            <person name="Sato H."/>
            <person name="Wakamatsu A."/>
            <person name="Ishii S."/>
            <person name="Yamamoto J."/>
            <person name="Isono Y."/>
            <person name="Kawai-Hio Y."/>
            <person name="Saito K."/>
            <person name="Nishikawa T."/>
            <person name="Kimura K."/>
            <person name="Matsuo K."/>
            <person name="Nakamura Y."/>
            <person name="Sekine M."/>
            <person name="Kikuchi H."/>
            <person name="Kanda K."/>
            <person name="Wagatsuma M."/>
            <person name="Takahashi-Fujii A."/>
            <person name="Oshima A."/>
            <person name="Sugiyama A."/>
            <person name="Kawakami B."/>
            <person name="Suzuki Y."/>
            <person name="Sugano S."/>
            <person name="Nagahari K."/>
            <person name="Masuho Y."/>
            <person name="Nagai K."/>
            <person name="Isogai T."/>
        </authorList>
    </citation>
    <scope>NUCLEOTIDE SEQUENCE</scope>
    <source>
        <tissue evidence="2">Testis</tissue>
    </source>
</reference>
<dbReference type="DNASU" id="199990"/>
<dbReference type="RefSeq" id="NP_001139782.1">
    <property type="nucleotide sequence ID" value="NM_001146310.2"/>
</dbReference>
<dbReference type="PhosphoSitePlus" id="Q6ZRT9"/>
<sequence>MHQAQFPMTSGNLCATAKLRHHSSRWLRRSGAFSSGSTLKPPPSPSPAPLCHADNLRTGRTRSPGAARSPLKSSLSDPRPFPGHPFRRTCGARAVPTGCFTGQEGTWNPPPGPCPSARHLIPAGPPGWSSSRLWRVPRPCAAAPCARRSSPPGTSTPAPTCVPLAPKLPPYVWVASEMWGRRHSRKKGIRGASTSSEHFIPQDATRSLSWRSRSVHRVLFPWKMCTLETA</sequence>
<dbReference type="iPTMnet" id="Q6ZRT9"/>
<dbReference type="BioGRID-ORCS" id="199990">
    <property type="hits" value="118 hits in 1130 CRISPR screens"/>
</dbReference>
<dbReference type="AlphaFoldDB" id="Q6ZRT9"/>
<accession>Q6ZRT9</accession>
<evidence type="ECO:0000313" key="2">
    <source>
        <dbReference type="EMBL" id="BAC87220.1"/>
    </source>
</evidence>
<proteinExistence type="evidence at transcript level"/>
<feature type="region of interest" description="Disordered" evidence="1">
    <location>
        <begin position="32"/>
        <end position="88"/>
    </location>
</feature>
<dbReference type="GeneID" id="199990"/>
<evidence type="ECO:0000256" key="1">
    <source>
        <dbReference type="SAM" id="MobiDB-lite"/>
    </source>
</evidence>
<dbReference type="OrthoDB" id="10063431at2759"/>